<feature type="transmembrane region" description="Helical" evidence="1">
    <location>
        <begin position="74"/>
        <end position="94"/>
    </location>
</feature>
<feature type="transmembrane region" description="Helical" evidence="1">
    <location>
        <begin position="51"/>
        <end position="67"/>
    </location>
</feature>
<dbReference type="Proteomes" id="UP000261875">
    <property type="component" value="Plasmid p5D_Fsymbiotica-2"/>
</dbReference>
<dbReference type="InterPro" id="IPR000045">
    <property type="entry name" value="Prepilin_IV_endopep_pep"/>
</dbReference>
<dbReference type="AlphaFoldDB" id="A0A2U8I962"/>
<dbReference type="GO" id="GO:0016020">
    <property type="term" value="C:membrane"/>
    <property type="evidence" value="ECO:0007669"/>
    <property type="project" value="InterPro"/>
</dbReference>
<organism evidence="3 4">
    <name type="scientific">Candidatus Fukatsuia symbiotica</name>
    <dbReference type="NCBI Taxonomy" id="1878942"/>
    <lineage>
        <taxon>Bacteria</taxon>
        <taxon>Pseudomonadati</taxon>
        <taxon>Pseudomonadota</taxon>
        <taxon>Gammaproteobacteria</taxon>
        <taxon>Enterobacterales</taxon>
        <taxon>Yersiniaceae</taxon>
        <taxon>Candidatus Fukatsuia</taxon>
    </lineage>
</organism>
<feature type="transmembrane region" description="Helical" evidence="1">
    <location>
        <begin position="146"/>
        <end position="164"/>
    </location>
</feature>
<dbReference type="GO" id="GO:0004190">
    <property type="term" value="F:aspartic-type endopeptidase activity"/>
    <property type="evidence" value="ECO:0007669"/>
    <property type="project" value="InterPro"/>
</dbReference>
<dbReference type="EMBL" id="CP021661">
    <property type="protein sequence ID" value="AWK15608.1"/>
    <property type="molecule type" value="Genomic_DNA"/>
</dbReference>
<evidence type="ECO:0000313" key="4">
    <source>
        <dbReference type="Proteomes" id="UP000261875"/>
    </source>
</evidence>
<dbReference type="Gene3D" id="1.20.120.1220">
    <property type="match status" value="1"/>
</dbReference>
<name>A0A2U8I962_9GAMM</name>
<reference evidence="3 4" key="1">
    <citation type="submission" date="2017-05" db="EMBL/GenBank/DDBJ databases">
        <title>Genome sequence of Candidatus Fukatsuia symbiotica and Candidatus Hamiltonella defensa from Acyrthosiphon pisum strain 5D.</title>
        <authorList>
            <person name="Patel V.A."/>
            <person name="Chevignon G."/>
            <person name="Russell J.A."/>
            <person name="Oliver K.M."/>
        </authorList>
    </citation>
    <scope>NUCLEOTIDE SEQUENCE [LARGE SCALE GENOMIC DNA]</scope>
    <source>
        <strain evidence="3 4">5D</strain>
        <plasmid evidence="3 4">p5D_Fsymbiotica-2</plasmid>
    </source>
</reference>
<dbReference type="Pfam" id="PF01478">
    <property type="entry name" value="Peptidase_A24"/>
    <property type="match status" value="1"/>
</dbReference>
<keyword evidence="4" id="KW-1185">Reference proteome</keyword>
<sequence>MNIFLLFLLSSLSALMMAVYLPNIVARVERNILAQHKEIKTAAETTTPVNFRAAILLLNVAPLFYFFHSEEIELSLFIFLLAIASYIDIVRRWVPDSLLFLLSGYSVYCAASGRLGESPEDAIISALFFVIPFILINGASWIKCGVFVFAAGDIYIALSMGLWLDNASVVVVAGASILLALLYGSVLGKKNLPFIPFMLFSFLICGVI</sequence>
<geneLocation type="plasmid" evidence="3 4">
    <name>p5D_Fsymbiotica-2</name>
</geneLocation>
<keyword evidence="1" id="KW-0472">Membrane</keyword>
<feature type="transmembrane region" description="Helical" evidence="1">
    <location>
        <begin position="170"/>
        <end position="188"/>
    </location>
</feature>
<keyword evidence="3" id="KW-0614">Plasmid</keyword>
<evidence type="ECO:0000256" key="1">
    <source>
        <dbReference type="SAM" id="Phobius"/>
    </source>
</evidence>
<accession>A0A2U8I962</accession>
<proteinExistence type="predicted"/>
<protein>
    <submittedName>
        <fullName evidence="3">Prepilin peptidase</fullName>
    </submittedName>
</protein>
<evidence type="ECO:0000259" key="2">
    <source>
        <dbReference type="Pfam" id="PF01478"/>
    </source>
</evidence>
<gene>
    <name evidence="3" type="ORF">CCS41_14400</name>
</gene>
<evidence type="ECO:0000313" key="3">
    <source>
        <dbReference type="EMBL" id="AWK15608.1"/>
    </source>
</evidence>
<keyword evidence="1" id="KW-0812">Transmembrane</keyword>
<dbReference type="KEGG" id="fsm:CCS41_14400"/>
<dbReference type="RefSeq" id="WP_119797914.1">
    <property type="nucleotide sequence ID" value="NZ_CP021661.1"/>
</dbReference>
<feature type="domain" description="Prepilin type IV endopeptidase peptidase" evidence="2">
    <location>
        <begin position="76"/>
        <end position="184"/>
    </location>
</feature>
<feature type="transmembrane region" description="Helical" evidence="1">
    <location>
        <begin position="122"/>
        <end position="139"/>
    </location>
</feature>
<keyword evidence="1" id="KW-1133">Transmembrane helix</keyword>